<reference evidence="11" key="1">
    <citation type="journal article" date="2023" name="Mol. Phylogenet. Evol.">
        <title>Genome-scale phylogeny and comparative genomics of the fungal order Sordariales.</title>
        <authorList>
            <person name="Hensen N."/>
            <person name="Bonometti L."/>
            <person name="Westerberg I."/>
            <person name="Brannstrom I.O."/>
            <person name="Guillou S."/>
            <person name="Cros-Aarteil S."/>
            <person name="Calhoun S."/>
            <person name="Haridas S."/>
            <person name="Kuo A."/>
            <person name="Mondo S."/>
            <person name="Pangilinan J."/>
            <person name="Riley R."/>
            <person name="LaButti K."/>
            <person name="Andreopoulos B."/>
            <person name="Lipzen A."/>
            <person name="Chen C."/>
            <person name="Yan M."/>
            <person name="Daum C."/>
            <person name="Ng V."/>
            <person name="Clum A."/>
            <person name="Steindorff A."/>
            <person name="Ohm R.A."/>
            <person name="Martin F."/>
            <person name="Silar P."/>
            <person name="Natvig D.O."/>
            <person name="Lalanne C."/>
            <person name="Gautier V."/>
            <person name="Ament-Velasquez S.L."/>
            <person name="Kruys A."/>
            <person name="Hutchinson M.I."/>
            <person name="Powell A.J."/>
            <person name="Barry K."/>
            <person name="Miller A.N."/>
            <person name="Grigoriev I.V."/>
            <person name="Debuchy R."/>
            <person name="Gladieux P."/>
            <person name="Hiltunen Thoren M."/>
            <person name="Johannesson H."/>
        </authorList>
    </citation>
    <scope>NUCLEOTIDE SEQUENCE</scope>
    <source>
        <strain evidence="11">CBS 232.78</strain>
    </source>
</reference>
<feature type="domain" description="BZIP" evidence="10">
    <location>
        <begin position="127"/>
        <end position="183"/>
    </location>
</feature>
<dbReference type="InterPro" id="IPR046347">
    <property type="entry name" value="bZIP_sf"/>
</dbReference>
<feature type="region of interest" description="Disordered" evidence="9">
    <location>
        <begin position="164"/>
        <end position="195"/>
    </location>
</feature>
<feature type="compositionally biased region" description="Low complexity" evidence="9">
    <location>
        <begin position="1"/>
        <end position="22"/>
    </location>
</feature>
<feature type="compositionally biased region" description="Basic and acidic residues" evidence="9">
    <location>
        <begin position="178"/>
        <end position="195"/>
    </location>
</feature>
<dbReference type="Proteomes" id="UP001285441">
    <property type="component" value="Unassembled WGS sequence"/>
</dbReference>
<feature type="region of interest" description="Disordered" evidence="9">
    <location>
        <begin position="51"/>
        <end position="70"/>
    </location>
</feature>
<evidence type="ECO:0000313" key="11">
    <source>
        <dbReference type="EMBL" id="KAK3381074.1"/>
    </source>
</evidence>
<evidence type="ECO:0000256" key="6">
    <source>
        <dbReference type="ARBA" id="ARBA00023163"/>
    </source>
</evidence>
<comment type="similarity">
    <text evidence="3">Belongs to the bZIP family.</text>
</comment>
<evidence type="ECO:0000259" key="10">
    <source>
        <dbReference type="PROSITE" id="PS50217"/>
    </source>
</evidence>
<dbReference type="PROSITE" id="PS50217">
    <property type="entry name" value="BZIP"/>
    <property type="match status" value="1"/>
</dbReference>
<feature type="region of interest" description="Disordered" evidence="9">
    <location>
        <begin position="94"/>
        <end position="150"/>
    </location>
</feature>
<feature type="region of interest" description="Disordered" evidence="9">
    <location>
        <begin position="1"/>
        <end position="45"/>
    </location>
</feature>
<reference evidence="11" key="2">
    <citation type="submission" date="2023-06" db="EMBL/GenBank/DDBJ databases">
        <authorList>
            <consortium name="Lawrence Berkeley National Laboratory"/>
            <person name="Haridas S."/>
            <person name="Hensen N."/>
            <person name="Bonometti L."/>
            <person name="Westerberg I."/>
            <person name="Brannstrom I.O."/>
            <person name="Guillou S."/>
            <person name="Cros-Aarteil S."/>
            <person name="Calhoun S."/>
            <person name="Kuo A."/>
            <person name="Mondo S."/>
            <person name="Pangilinan J."/>
            <person name="Riley R."/>
            <person name="LaButti K."/>
            <person name="Andreopoulos B."/>
            <person name="Lipzen A."/>
            <person name="Chen C."/>
            <person name="Yanf M."/>
            <person name="Daum C."/>
            <person name="Ng V."/>
            <person name="Clum A."/>
            <person name="Steindorff A."/>
            <person name="Ohm R."/>
            <person name="Martin F."/>
            <person name="Silar P."/>
            <person name="Natvig D."/>
            <person name="Lalanne C."/>
            <person name="Gautier V."/>
            <person name="Ament-velasquez S.L."/>
            <person name="Kruys A."/>
            <person name="Hutchinson M.I."/>
            <person name="Powell A.J."/>
            <person name="Barry K."/>
            <person name="Miller A.N."/>
            <person name="Grigoriev I.V."/>
            <person name="Debuchy R."/>
            <person name="Gladieux P."/>
            <person name="Thoren M.H."/>
            <person name="Johannesson H."/>
        </authorList>
    </citation>
    <scope>NUCLEOTIDE SEQUENCE</scope>
    <source>
        <strain evidence="11">CBS 232.78</strain>
    </source>
</reference>
<keyword evidence="5" id="KW-0238">DNA-binding</keyword>
<evidence type="ECO:0000256" key="1">
    <source>
        <dbReference type="ARBA" id="ARBA00004049"/>
    </source>
</evidence>
<dbReference type="GO" id="GO:0090575">
    <property type="term" value="C:RNA polymerase II transcription regulator complex"/>
    <property type="evidence" value="ECO:0007669"/>
    <property type="project" value="TreeGrafter"/>
</dbReference>
<gene>
    <name evidence="11" type="ORF">B0H63DRAFT_196103</name>
</gene>
<comment type="function">
    <text evidence="1">Putative transcription factor.</text>
</comment>
<evidence type="ECO:0000256" key="8">
    <source>
        <dbReference type="ARBA" id="ARBA00044067"/>
    </source>
</evidence>
<organism evidence="11 12">
    <name type="scientific">Podospora didyma</name>
    <dbReference type="NCBI Taxonomy" id="330526"/>
    <lineage>
        <taxon>Eukaryota</taxon>
        <taxon>Fungi</taxon>
        <taxon>Dikarya</taxon>
        <taxon>Ascomycota</taxon>
        <taxon>Pezizomycotina</taxon>
        <taxon>Sordariomycetes</taxon>
        <taxon>Sordariomycetidae</taxon>
        <taxon>Sordariales</taxon>
        <taxon>Podosporaceae</taxon>
        <taxon>Podospora</taxon>
    </lineage>
</organism>
<keyword evidence="7" id="KW-0539">Nucleus</keyword>
<dbReference type="CDD" id="cd14688">
    <property type="entry name" value="bZIP_YAP"/>
    <property type="match status" value="1"/>
</dbReference>
<sequence length="195" mass="22101">MSNMNFNNVNNNDSSFQSSYPSYPYPAQAPPGQTGYYQDVSDPDYYPPGYNYGAAGVYVSHPGSSQSSSYAQAPNALAYDYSMTPVSDGSYSIMDDMHMYSPRGEQDPSQYDDGKKGKRRPPRMYTPEQLAHRREQNRKSQRAYRDRKDQRIKELEEQIAAAEKESRDLNSALQALQDEYKSLHSTDGESPKKSD</sequence>
<dbReference type="PROSITE" id="PS00036">
    <property type="entry name" value="BZIP_BASIC"/>
    <property type="match status" value="1"/>
</dbReference>
<dbReference type="GO" id="GO:0000976">
    <property type="term" value="F:transcription cis-regulatory region binding"/>
    <property type="evidence" value="ECO:0007669"/>
    <property type="project" value="InterPro"/>
</dbReference>
<comment type="subcellular location">
    <subcellularLocation>
        <location evidence="2">Nucleus</location>
    </subcellularLocation>
</comment>
<evidence type="ECO:0000256" key="3">
    <source>
        <dbReference type="ARBA" id="ARBA00007163"/>
    </source>
</evidence>
<evidence type="ECO:0000256" key="2">
    <source>
        <dbReference type="ARBA" id="ARBA00004123"/>
    </source>
</evidence>
<comment type="caution">
    <text evidence="11">The sequence shown here is derived from an EMBL/GenBank/DDBJ whole genome shotgun (WGS) entry which is preliminary data.</text>
</comment>
<evidence type="ECO:0000313" key="12">
    <source>
        <dbReference type="Proteomes" id="UP001285441"/>
    </source>
</evidence>
<dbReference type="SUPFAM" id="SSF57959">
    <property type="entry name" value="Leucine zipper domain"/>
    <property type="match status" value="1"/>
</dbReference>
<keyword evidence="6" id="KW-0804">Transcription</keyword>
<dbReference type="SMART" id="SM00338">
    <property type="entry name" value="BRLZ"/>
    <property type="match status" value="1"/>
</dbReference>
<keyword evidence="12" id="KW-1185">Reference proteome</keyword>
<dbReference type="AlphaFoldDB" id="A0AAE0NGJ5"/>
<dbReference type="Gene3D" id="1.20.5.170">
    <property type="match status" value="1"/>
</dbReference>
<evidence type="ECO:0000256" key="9">
    <source>
        <dbReference type="SAM" id="MobiDB-lite"/>
    </source>
</evidence>
<protein>
    <recommendedName>
        <fullName evidence="8">Putative transcription factor kapC</fullName>
    </recommendedName>
</protein>
<dbReference type="InterPro" id="IPR004827">
    <property type="entry name" value="bZIP"/>
</dbReference>
<name>A0AAE0NGJ5_9PEZI</name>
<accession>A0AAE0NGJ5</accession>
<dbReference type="GO" id="GO:0001228">
    <property type="term" value="F:DNA-binding transcription activator activity, RNA polymerase II-specific"/>
    <property type="evidence" value="ECO:0007669"/>
    <property type="project" value="TreeGrafter"/>
</dbReference>
<proteinExistence type="inferred from homology"/>
<keyword evidence="4" id="KW-0805">Transcription regulation</keyword>
<dbReference type="PANTHER" id="PTHR40621:SF11">
    <property type="entry name" value="TRANSCRIPTION FACTOR KAPC-RELATED"/>
    <property type="match status" value="1"/>
</dbReference>
<evidence type="ECO:0000256" key="4">
    <source>
        <dbReference type="ARBA" id="ARBA00023015"/>
    </source>
</evidence>
<dbReference type="PANTHER" id="PTHR40621">
    <property type="entry name" value="TRANSCRIPTION FACTOR KAPC-RELATED"/>
    <property type="match status" value="1"/>
</dbReference>
<evidence type="ECO:0000256" key="5">
    <source>
        <dbReference type="ARBA" id="ARBA00023125"/>
    </source>
</evidence>
<dbReference type="EMBL" id="JAULSW010000005">
    <property type="protein sequence ID" value="KAK3381074.1"/>
    <property type="molecule type" value="Genomic_DNA"/>
</dbReference>
<dbReference type="Pfam" id="PF00170">
    <property type="entry name" value="bZIP_1"/>
    <property type="match status" value="1"/>
</dbReference>
<feature type="compositionally biased region" description="Basic and acidic residues" evidence="9">
    <location>
        <begin position="130"/>
        <end position="150"/>
    </location>
</feature>
<evidence type="ECO:0000256" key="7">
    <source>
        <dbReference type="ARBA" id="ARBA00023242"/>
    </source>
</evidence>
<dbReference type="InterPro" id="IPR050936">
    <property type="entry name" value="AP-1-like"/>
</dbReference>